<accession>A0A9D4A113</accession>
<reference evidence="2 3" key="1">
    <citation type="journal article" date="2021" name="Plant Biotechnol. J.">
        <title>Multi-omics assisted identification of the key and species-specific regulatory components of drought-tolerant mechanisms in Gossypium stocksii.</title>
        <authorList>
            <person name="Yu D."/>
            <person name="Ke L."/>
            <person name="Zhang D."/>
            <person name="Wu Y."/>
            <person name="Sun Y."/>
            <person name="Mei J."/>
            <person name="Sun J."/>
            <person name="Sun Y."/>
        </authorList>
    </citation>
    <scope>NUCLEOTIDE SEQUENCE [LARGE SCALE GENOMIC DNA]</scope>
    <source>
        <strain evidence="3">cv. E1</strain>
        <tissue evidence="2">Leaf</tissue>
    </source>
</reference>
<dbReference type="OrthoDB" id="1744872at2759"/>
<evidence type="ECO:0000259" key="1">
    <source>
        <dbReference type="Pfam" id="PF13966"/>
    </source>
</evidence>
<evidence type="ECO:0000313" key="2">
    <source>
        <dbReference type="EMBL" id="KAH1081368.1"/>
    </source>
</evidence>
<comment type="caution">
    <text evidence="2">The sequence shown here is derived from an EMBL/GenBank/DDBJ whole genome shotgun (WGS) entry which is preliminary data.</text>
</comment>
<name>A0A9D4A113_9ROSI</name>
<organism evidence="2 3">
    <name type="scientific">Gossypium stocksii</name>
    <dbReference type="NCBI Taxonomy" id="47602"/>
    <lineage>
        <taxon>Eukaryota</taxon>
        <taxon>Viridiplantae</taxon>
        <taxon>Streptophyta</taxon>
        <taxon>Embryophyta</taxon>
        <taxon>Tracheophyta</taxon>
        <taxon>Spermatophyta</taxon>
        <taxon>Magnoliopsida</taxon>
        <taxon>eudicotyledons</taxon>
        <taxon>Gunneridae</taxon>
        <taxon>Pentapetalae</taxon>
        <taxon>rosids</taxon>
        <taxon>malvids</taxon>
        <taxon>Malvales</taxon>
        <taxon>Malvaceae</taxon>
        <taxon>Malvoideae</taxon>
        <taxon>Gossypium</taxon>
    </lineage>
</organism>
<dbReference type="EMBL" id="JAIQCV010000007">
    <property type="protein sequence ID" value="KAH1081368.1"/>
    <property type="molecule type" value="Genomic_DNA"/>
</dbReference>
<feature type="domain" description="Reverse transcriptase zinc-binding" evidence="1">
    <location>
        <begin position="8"/>
        <end position="50"/>
    </location>
</feature>
<dbReference type="InterPro" id="IPR026960">
    <property type="entry name" value="RVT-Znf"/>
</dbReference>
<dbReference type="Pfam" id="PF13966">
    <property type="entry name" value="zf-RVT"/>
    <property type="match status" value="1"/>
</dbReference>
<dbReference type="Proteomes" id="UP000828251">
    <property type="component" value="Unassembled WGS sequence"/>
</dbReference>
<sequence length="141" mass="16287">MYQYGSDDNSNVEKLFWKAKVPQRVRVFIWLMWKNKLLTNEERVRRHMTRSYSPPSMAMFHSGSMATDSEWSTSKSGWVKLNTDGAVSLSSNSATIGGVIRDPNDCIAKHVAIRFTNIQVFFEPSQIMRKLIKKDIMGFEF</sequence>
<keyword evidence="3" id="KW-1185">Reference proteome</keyword>
<dbReference type="AlphaFoldDB" id="A0A9D4A113"/>
<proteinExistence type="predicted"/>
<gene>
    <name evidence="2" type="ORF">J1N35_021129</name>
</gene>
<evidence type="ECO:0000313" key="3">
    <source>
        <dbReference type="Proteomes" id="UP000828251"/>
    </source>
</evidence>
<protein>
    <recommendedName>
        <fullName evidence="1">Reverse transcriptase zinc-binding domain-containing protein</fullName>
    </recommendedName>
</protein>